<keyword evidence="2" id="KW-0378">Hydrolase</keyword>
<feature type="active site" description="Nucleophile" evidence="2">
    <location>
        <position position="38"/>
    </location>
</feature>
<feature type="short sequence motif" description="DGA/G" evidence="2">
    <location>
        <begin position="241"/>
        <end position="243"/>
    </location>
</feature>
<dbReference type="InterPro" id="IPR002641">
    <property type="entry name" value="PNPLA_dom"/>
</dbReference>
<dbReference type="PANTHER" id="PTHR46394:SF1">
    <property type="entry name" value="PNPLA DOMAIN-CONTAINING PROTEIN"/>
    <property type="match status" value="1"/>
</dbReference>
<dbReference type="Pfam" id="PF01734">
    <property type="entry name" value="Patatin"/>
    <property type="match status" value="1"/>
</dbReference>
<keyword evidence="1 2" id="KW-0443">Lipid metabolism</keyword>
<accession>A0A160SYF1</accession>
<proteinExistence type="predicted"/>
<organism evidence="4 5">
    <name type="scientific">Candidatus Promineifilum breve</name>
    <dbReference type="NCBI Taxonomy" id="1806508"/>
    <lineage>
        <taxon>Bacteria</taxon>
        <taxon>Bacillati</taxon>
        <taxon>Chloroflexota</taxon>
        <taxon>Ardenticatenia</taxon>
        <taxon>Candidatus Promineifilales</taxon>
        <taxon>Candidatus Promineifilaceae</taxon>
        <taxon>Candidatus Promineifilum</taxon>
    </lineage>
</organism>
<dbReference type="RefSeq" id="WP_095042107.1">
    <property type="nucleotide sequence ID" value="NZ_LN890655.1"/>
</dbReference>
<evidence type="ECO:0000256" key="1">
    <source>
        <dbReference type="ARBA" id="ARBA00023098"/>
    </source>
</evidence>
<protein>
    <recommendedName>
        <fullName evidence="3">PNPLA domain-containing protein</fullName>
    </recommendedName>
</protein>
<dbReference type="GO" id="GO:0016042">
    <property type="term" value="P:lipid catabolic process"/>
    <property type="evidence" value="ECO:0007669"/>
    <property type="project" value="UniProtKB-UniRule"/>
</dbReference>
<evidence type="ECO:0000313" key="4">
    <source>
        <dbReference type="EMBL" id="CUS02501.2"/>
    </source>
</evidence>
<feature type="short sequence motif" description="GXGXXG" evidence="2">
    <location>
        <begin position="9"/>
        <end position="14"/>
    </location>
</feature>
<feature type="domain" description="PNPLA" evidence="3">
    <location>
        <begin position="5"/>
        <end position="254"/>
    </location>
</feature>
<dbReference type="OrthoDB" id="146928at2"/>
<reference evidence="4" key="1">
    <citation type="submission" date="2016-01" db="EMBL/GenBank/DDBJ databases">
        <authorList>
            <person name="Mcilroy J.S."/>
            <person name="Karst M S."/>
            <person name="Albertsen M."/>
        </authorList>
    </citation>
    <scope>NUCLEOTIDE SEQUENCE</scope>
    <source>
        <strain evidence="4">Cfx-K</strain>
    </source>
</reference>
<dbReference type="InterPro" id="IPR052580">
    <property type="entry name" value="Lipid_Hydrolase"/>
</dbReference>
<dbReference type="EMBL" id="LN890655">
    <property type="protein sequence ID" value="CUS02501.2"/>
    <property type="molecule type" value="Genomic_DNA"/>
</dbReference>
<name>A0A160SYF1_9CHLR</name>
<evidence type="ECO:0000256" key="2">
    <source>
        <dbReference type="PROSITE-ProRule" id="PRU01161"/>
    </source>
</evidence>
<dbReference type="Gene3D" id="3.40.1090.10">
    <property type="entry name" value="Cytosolic phospholipase A2 catalytic domain"/>
    <property type="match status" value="1"/>
</dbReference>
<dbReference type="GO" id="GO:0016787">
    <property type="term" value="F:hydrolase activity"/>
    <property type="evidence" value="ECO:0007669"/>
    <property type="project" value="UniProtKB-UniRule"/>
</dbReference>
<keyword evidence="5" id="KW-1185">Reference proteome</keyword>
<feature type="active site" description="Proton acceptor" evidence="2">
    <location>
        <position position="241"/>
    </location>
</feature>
<keyword evidence="2" id="KW-0442">Lipid degradation</keyword>
<evidence type="ECO:0000313" key="5">
    <source>
        <dbReference type="Proteomes" id="UP000215027"/>
    </source>
</evidence>
<sequence>MPYDVVFEGGGAKGMVFVGALQEMERRGQTVGRLLGTSAGAIIATFAAAGFSAAEMHDALQEKDDQGRPVFVRFLGRPRPFTPAEIAASFTRAALERLDLRFLPPLVEDRFDRFILSLMTQEEMAHVFSFVERGGWYSADAFLEWARARLDRAAPDGRARQMSHLTFAEFHRRTGRHLSLVAADTTDRHMLVLNHHTAPNLPVVWGMRMSMSLPLIWQEVIWQPEWGNYLTRSLAGHRIVDGGLLSNFPIELFLSNDPYVISLMGPKTGQSVLGFLIDENLAVAGEDEPSPRDLPADVLPVTRLLSLIETATQAHDKMVIDAFEQFVCRLPAQGYETTEFDMTDERRERLIAAGQTAADRYFRTRETQGMKGPDVYAMERALKQADGIARKILR</sequence>
<dbReference type="PANTHER" id="PTHR46394">
    <property type="entry name" value="ANNEXIN"/>
    <property type="match status" value="1"/>
</dbReference>
<evidence type="ECO:0000259" key="3">
    <source>
        <dbReference type="PROSITE" id="PS51635"/>
    </source>
</evidence>
<dbReference type="PROSITE" id="PS51635">
    <property type="entry name" value="PNPLA"/>
    <property type="match status" value="1"/>
</dbReference>
<dbReference type="InterPro" id="IPR016035">
    <property type="entry name" value="Acyl_Trfase/lysoPLipase"/>
</dbReference>
<dbReference type="KEGG" id="pbf:CFX0092_A0623"/>
<dbReference type="AlphaFoldDB" id="A0A160SYF1"/>
<feature type="short sequence motif" description="GXSXG" evidence="2">
    <location>
        <begin position="36"/>
        <end position="40"/>
    </location>
</feature>
<gene>
    <name evidence="4" type="ORF">CFX0092_A0623</name>
</gene>
<dbReference type="Proteomes" id="UP000215027">
    <property type="component" value="Chromosome I"/>
</dbReference>
<dbReference type="SUPFAM" id="SSF52151">
    <property type="entry name" value="FabD/lysophospholipase-like"/>
    <property type="match status" value="1"/>
</dbReference>